<dbReference type="InParanoid" id="Q7R903"/>
<feature type="compositionally biased region" description="Polar residues" evidence="1">
    <location>
        <begin position="543"/>
        <end position="578"/>
    </location>
</feature>
<organism evidence="2 3">
    <name type="scientific">Plasmodium yoelii yoelii</name>
    <dbReference type="NCBI Taxonomy" id="73239"/>
    <lineage>
        <taxon>Eukaryota</taxon>
        <taxon>Sar</taxon>
        <taxon>Alveolata</taxon>
        <taxon>Apicomplexa</taxon>
        <taxon>Aconoidasida</taxon>
        <taxon>Haemosporida</taxon>
        <taxon>Plasmodiidae</taxon>
        <taxon>Plasmodium</taxon>
        <taxon>Plasmodium (Vinckeia)</taxon>
    </lineage>
</organism>
<dbReference type="AlphaFoldDB" id="Q7R903"/>
<keyword evidence="3" id="KW-1185">Reference proteome</keyword>
<name>Q7R903_PLAYO</name>
<evidence type="ECO:0000256" key="1">
    <source>
        <dbReference type="SAM" id="MobiDB-lite"/>
    </source>
</evidence>
<proteinExistence type="predicted"/>
<feature type="compositionally biased region" description="Acidic residues" evidence="1">
    <location>
        <begin position="438"/>
        <end position="465"/>
    </location>
</feature>
<evidence type="ECO:0000313" key="2">
    <source>
        <dbReference type="EMBL" id="EAA19419.1"/>
    </source>
</evidence>
<sequence length="653" mass="76402">TNQKEENFLNSFDYKSDEEFYYKMKMNPSYFFLLYAIKKDYDKKNKNKLIFMNVNSELETYIEDKKDNHYKTDLTILLIPIFPQTIFGKPNANLSLFNDSDYPLITFKFMTEIYELVCIGIIVCQSKLFLQDYILNWFIPKVKERKLIKEDIDIKLDDINVYEECELYCLEKIRKFSCSIKKILKKHNSTIVIQVNKYMNTNKINIKCIEHTKLNKNFYCSICKNNYICVCHKNKKQELRRKMNYLKCHDVLYKTIKKKYNEIINDNTKCEDNEIETLSDPSNDENSTVISTHNEKDKIKEEINIQQNQIENKSVINKDQKQSFYNFSENIDILYELNPYEHSYRSSNSSILCISSDSSISNISDDDNKFFVEVENTCSHYINNISKKNIINNTVNYDLYKMNNAKSIIESKYKESLTATNNLNPCKIDYLPHTNDNEKDEIEKDEIEKDEIEKDEIEKEEIEQNDIEQIILQEFNNLGKEDSQNVDNSYKQNSKEGSQNDLSQFPSQVENGQEKNGQEKNDGESHKSCKHDTPINVDEIFNGNISKDSNNAETEQEQKITSINDSVVQTTDQSNTVERSPKSKKKKKKHEKVEEKVGEKVGEKVEEKVGEKVEEKVEEKVGEKVDEQVESNSGELNTDVKPKSASNLAKKDN</sequence>
<feature type="non-terminal residue" evidence="2">
    <location>
        <position position="1"/>
    </location>
</feature>
<feature type="region of interest" description="Disordered" evidence="1">
    <location>
        <begin position="478"/>
        <end position="653"/>
    </location>
</feature>
<reference evidence="2 3" key="1">
    <citation type="journal article" date="2002" name="Nature">
        <title>Genome sequence and comparative analysis of the model rodent malaria parasite Plasmodium yoelii yoelii.</title>
        <authorList>
            <person name="Carlton J.M."/>
            <person name="Angiuoli S.V."/>
            <person name="Suh B.B."/>
            <person name="Kooij T.W."/>
            <person name="Pertea M."/>
            <person name="Silva J.C."/>
            <person name="Ermolaeva M.D."/>
            <person name="Allen J.E."/>
            <person name="Selengut J.D."/>
            <person name="Koo H.L."/>
            <person name="Peterson J.D."/>
            <person name="Pop M."/>
            <person name="Kosack D.S."/>
            <person name="Shumway M.F."/>
            <person name="Bidwell S.L."/>
            <person name="Shallom S.J."/>
            <person name="van Aken S.E."/>
            <person name="Riedmuller S.B."/>
            <person name="Feldblyum T.V."/>
            <person name="Cho J.K."/>
            <person name="Quackenbush J."/>
            <person name="Sedegah M."/>
            <person name="Shoaibi A."/>
            <person name="Cummings L.M."/>
            <person name="Florens L."/>
            <person name="Yates J.R."/>
            <person name="Raine J.D."/>
            <person name="Sinden R.E."/>
            <person name="Harris M.A."/>
            <person name="Cunningham D.A."/>
            <person name="Preiser P.R."/>
            <person name="Bergman L.W."/>
            <person name="Vaidya A.B."/>
            <person name="van Lin L.H."/>
            <person name="Janse C.J."/>
            <person name="Waters A.P."/>
            <person name="Smith H.O."/>
            <person name="White O.R."/>
            <person name="Salzberg S.L."/>
            <person name="Venter J.C."/>
            <person name="Fraser C.M."/>
            <person name="Hoffman S.L."/>
            <person name="Gardner M.J."/>
            <person name="Carucci D.J."/>
        </authorList>
    </citation>
    <scope>NUCLEOTIDE SEQUENCE [LARGE SCALE GENOMIC DNA]</scope>
    <source>
        <strain evidence="2 3">17XNL</strain>
    </source>
</reference>
<accession>Q7R903</accession>
<protein>
    <submittedName>
        <fullName evidence="2">Ring-infected erythrocyte surface antigen</fullName>
    </submittedName>
</protein>
<comment type="caution">
    <text evidence="2">The sequence shown here is derived from an EMBL/GenBank/DDBJ whole genome shotgun (WGS) entry which is preliminary data.</text>
</comment>
<evidence type="ECO:0000313" key="3">
    <source>
        <dbReference type="Proteomes" id="UP000008553"/>
    </source>
</evidence>
<feature type="compositionally biased region" description="Basic and acidic residues" evidence="1">
    <location>
        <begin position="591"/>
        <end position="627"/>
    </location>
</feature>
<feature type="compositionally biased region" description="Polar residues" evidence="1">
    <location>
        <begin position="485"/>
        <end position="511"/>
    </location>
</feature>
<feature type="region of interest" description="Disordered" evidence="1">
    <location>
        <begin position="432"/>
        <end position="465"/>
    </location>
</feature>
<gene>
    <name evidence="2" type="ORF">PY07067</name>
</gene>
<feature type="compositionally biased region" description="Basic and acidic residues" evidence="1">
    <location>
        <begin position="512"/>
        <end position="533"/>
    </location>
</feature>
<dbReference type="KEGG" id="pyo:PY17X_1112200"/>
<dbReference type="Proteomes" id="UP000008553">
    <property type="component" value="Unassembled WGS sequence"/>
</dbReference>
<feature type="non-terminal residue" evidence="2">
    <location>
        <position position="653"/>
    </location>
</feature>
<dbReference type="EMBL" id="AABL01002515">
    <property type="protein sequence ID" value="EAA19419.1"/>
    <property type="molecule type" value="Genomic_DNA"/>
</dbReference>
<dbReference type="STRING" id="73239.Q7R903"/>
<dbReference type="PaxDb" id="73239-Q7R903"/>